<reference evidence="12 14" key="2">
    <citation type="submission" date="2020-08" db="EMBL/GenBank/DDBJ databases">
        <title>Genomic Encyclopedia of Type Strains, Phase IV (KMG-IV): sequencing the most valuable type-strain genomes for metagenomic binning, comparative biology and taxonomic classification.</title>
        <authorList>
            <person name="Goeker M."/>
        </authorList>
    </citation>
    <scope>NUCLEOTIDE SEQUENCE [LARGE SCALE GENOMIC DNA]</scope>
    <source>
        <strain evidence="12 14">DSM 10368</strain>
    </source>
</reference>
<gene>
    <name evidence="11" type="ORF">AA2016_6148</name>
    <name evidence="12" type="ORF">FHS67_006413</name>
</gene>
<evidence type="ECO:0000313" key="13">
    <source>
        <dbReference type="Proteomes" id="UP000075755"/>
    </source>
</evidence>
<dbReference type="EMBL" id="CP015007">
    <property type="protein sequence ID" value="AMS45050.1"/>
    <property type="molecule type" value="Genomic_DNA"/>
</dbReference>
<keyword evidence="5 9" id="KW-0812">Transmembrane</keyword>
<accession>A0AAC8YV74</accession>
<evidence type="ECO:0000259" key="10">
    <source>
        <dbReference type="PROSITE" id="PS50928"/>
    </source>
</evidence>
<dbReference type="Pfam" id="PF00528">
    <property type="entry name" value="BPD_transp_1"/>
    <property type="match status" value="1"/>
</dbReference>
<keyword evidence="3 9" id="KW-0813">Transport</keyword>
<evidence type="ECO:0000256" key="2">
    <source>
        <dbReference type="ARBA" id="ARBA00010072"/>
    </source>
</evidence>
<name>A0AAC8YV74_AMIAI</name>
<evidence type="ECO:0000256" key="6">
    <source>
        <dbReference type="ARBA" id="ARBA00022970"/>
    </source>
</evidence>
<sequence length="220" mass="24167">MNFSLDFALSILPRILSTFTTTLLVTIAGCLGAALLGFVWEIARRSSKIGHYVMRFLIDFFRSTPLLVQIYFLYFVLPEYGITLSALVVGVMALSLYYSGYLAEVFKGGINSIPKGQFEAAKALGLSRFQLILLVIAPQMLRNIAAPMGNYFVSLLKATPYLAIIAVPEMLSIALEVASETFRYTEPMTVVGAIFLSLALCFSALVKVIETRLRLSPKAG</sequence>
<dbReference type="InterPro" id="IPR035906">
    <property type="entry name" value="MetI-like_sf"/>
</dbReference>
<dbReference type="GO" id="GO:0022857">
    <property type="term" value="F:transmembrane transporter activity"/>
    <property type="evidence" value="ECO:0007669"/>
    <property type="project" value="InterPro"/>
</dbReference>
<dbReference type="PANTHER" id="PTHR30614">
    <property type="entry name" value="MEMBRANE COMPONENT OF AMINO ACID ABC TRANSPORTER"/>
    <property type="match status" value="1"/>
</dbReference>
<keyword evidence="6" id="KW-0029">Amino-acid transport</keyword>
<dbReference type="Proteomes" id="UP000075755">
    <property type="component" value="Plasmid pAA02"/>
</dbReference>
<comment type="subcellular location">
    <subcellularLocation>
        <location evidence="1">Cell inner membrane</location>
        <topology evidence="1">Multi-pass membrane protein</topology>
    </subcellularLocation>
    <subcellularLocation>
        <location evidence="9">Cell membrane</location>
        <topology evidence="9">Multi-pass membrane protein</topology>
    </subcellularLocation>
</comment>
<keyword evidence="4" id="KW-1003">Cell membrane</keyword>
<dbReference type="PROSITE" id="PS50928">
    <property type="entry name" value="ABC_TM1"/>
    <property type="match status" value="1"/>
</dbReference>
<evidence type="ECO:0000256" key="7">
    <source>
        <dbReference type="ARBA" id="ARBA00022989"/>
    </source>
</evidence>
<dbReference type="GO" id="GO:0043190">
    <property type="term" value="C:ATP-binding cassette (ABC) transporter complex"/>
    <property type="evidence" value="ECO:0007669"/>
    <property type="project" value="InterPro"/>
</dbReference>
<evidence type="ECO:0000256" key="3">
    <source>
        <dbReference type="ARBA" id="ARBA00022448"/>
    </source>
</evidence>
<keyword evidence="8 9" id="KW-0472">Membrane</keyword>
<dbReference type="InterPro" id="IPR014341">
    <property type="entry name" value="Ectoine_EhuD"/>
</dbReference>
<dbReference type="InterPro" id="IPR000515">
    <property type="entry name" value="MetI-like"/>
</dbReference>
<evidence type="ECO:0000313" key="11">
    <source>
        <dbReference type="EMBL" id="AMS45050.1"/>
    </source>
</evidence>
<evidence type="ECO:0000313" key="12">
    <source>
        <dbReference type="EMBL" id="MBB3710053.1"/>
    </source>
</evidence>
<evidence type="ECO:0000256" key="8">
    <source>
        <dbReference type="ARBA" id="ARBA00023136"/>
    </source>
</evidence>
<dbReference type="SUPFAM" id="SSF161098">
    <property type="entry name" value="MetI-like"/>
    <property type="match status" value="1"/>
</dbReference>
<feature type="transmembrane region" description="Helical" evidence="9">
    <location>
        <begin position="80"/>
        <end position="102"/>
    </location>
</feature>
<evidence type="ECO:0000313" key="14">
    <source>
        <dbReference type="Proteomes" id="UP000577697"/>
    </source>
</evidence>
<keyword evidence="11" id="KW-0614">Plasmid</keyword>
<feature type="transmembrane region" description="Helical" evidence="9">
    <location>
        <begin position="161"/>
        <end position="178"/>
    </location>
</feature>
<dbReference type="PANTHER" id="PTHR30614:SF0">
    <property type="entry name" value="L-CYSTINE TRANSPORT SYSTEM PERMEASE PROTEIN TCYL"/>
    <property type="match status" value="1"/>
</dbReference>
<dbReference type="CDD" id="cd06261">
    <property type="entry name" value="TM_PBP2"/>
    <property type="match status" value="1"/>
</dbReference>
<dbReference type="EMBL" id="JACICB010000041">
    <property type="protein sequence ID" value="MBB3710053.1"/>
    <property type="molecule type" value="Genomic_DNA"/>
</dbReference>
<proteinExistence type="inferred from homology"/>
<keyword evidence="7 9" id="KW-1133">Transmembrane helix</keyword>
<feature type="transmembrane region" description="Helical" evidence="9">
    <location>
        <begin position="52"/>
        <end position="74"/>
    </location>
</feature>
<organism evidence="11 13">
    <name type="scientific">Aminobacter aminovorans</name>
    <name type="common">Chelatobacter heintzii</name>
    <dbReference type="NCBI Taxonomy" id="83263"/>
    <lineage>
        <taxon>Bacteria</taxon>
        <taxon>Pseudomonadati</taxon>
        <taxon>Pseudomonadota</taxon>
        <taxon>Alphaproteobacteria</taxon>
        <taxon>Hyphomicrobiales</taxon>
        <taxon>Phyllobacteriaceae</taxon>
        <taxon>Aminobacter</taxon>
    </lineage>
</organism>
<dbReference type="GO" id="GO:0006865">
    <property type="term" value="P:amino acid transport"/>
    <property type="evidence" value="ECO:0007669"/>
    <property type="project" value="UniProtKB-KW"/>
</dbReference>
<dbReference type="InterPro" id="IPR010065">
    <property type="entry name" value="AA_ABC_transptr_permease_3TM"/>
</dbReference>
<protein>
    <submittedName>
        <fullName evidence="11">ABC transporter</fullName>
    </submittedName>
    <submittedName>
        <fullName evidence="12">Polar amino acid transport system permease protein</fullName>
    </submittedName>
</protein>
<feature type="transmembrane region" description="Helical" evidence="9">
    <location>
        <begin position="190"/>
        <end position="209"/>
    </location>
</feature>
<feature type="transmembrane region" description="Helical" evidence="9">
    <location>
        <begin position="15"/>
        <end position="40"/>
    </location>
</feature>
<keyword evidence="14" id="KW-1185">Reference proteome</keyword>
<dbReference type="InterPro" id="IPR043429">
    <property type="entry name" value="ArtM/GltK/GlnP/TcyL/YhdX-like"/>
</dbReference>
<evidence type="ECO:0000256" key="1">
    <source>
        <dbReference type="ARBA" id="ARBA00004429"/>
    </source>
</evidence>
<evidence type="ECO:0000256" key="4">
    <source>
        <dbReference type="ARBA" id="ARBA00022475"/>
    </source>
</evidence>
<comment type="similarity">
    <text evidence="2">Belongs to the binding-protein-dependent transport system permease family. HisMQ subfamily.</text>
</comment>
<reference evidence="11 13" key="1">
    <citation type="submission" date="2016-03" db="EMBL/GenBank/DDBJ databases">
        <title>Complete genome of Aminobacter aminovorans KCTC 2477.</title>
        <authorList>
            <person name="Kim K.M."/>
        </authorList>
    </citation>
    <scope>NUCLEOTIDE SEQUENCE [LARGE SCALE GENOMIC DNA]</scope>
    <source>
        <strain evidence="11 13">KCTC 2477</strain>
        <plasmid evidence="11 13">pAA02</plasmid>
    </source>
</reference>
<dbReference type="Proteomes" id="UP000577697">
    <property type="component" value="Unassembled WGS sequence"/>
</dbReference>
<feature type="domain" description="ABC transmembrane type-1" evidence="10">
    <location>
        <begin position="19"/>
        <end position="206"/>
    </location>
</feature>
<geneLocation type="plasmid" evidence="11 13">
    <name>pAA02</name>
</geneLocation>
<dbReference type="Gene3D" id="1.10.3720.10">
    <property type="entry name" value="MetI-like"/>
    <property type="match status" value="1"/>
</dbReference>
<evidence type="ECO:0000256" key="5">
    <source>
        <dbReference type="ARBA" id="ARBA00022692"/>
    </source>
</evidence>
<dbReference type="AlphaFoldDB" id="A0AAC8YV74"/>
<evidence type="ECO:0000256" key="9">
    <source>
        <dbReference type="RuleBase" id="RU363032"/>
    </source>
</evidence>
<dbReference type="KEGG" id="aak:AA2016_6148"/>
<dbReference type="NCBIfam" id="TIGR01726">
    <property type="entry name" value="HEQRo_perm_3TM"/>
    <property type="match status" value="1"/>
</dbReference>
<dbReference type="NCBIfam" id="TIGR03003">
    <property type="entry name" value="ectoine_ehuD"/>
    <property type="match status" value="1"/>
</dbReference>
<dbReference type="RefSeq" id="WP_067968952.1">
    <property type="nucleotide sequence ID" value="NZ_CP015007.1"/>
</dbReference>